<dbReference type="PANTHER" id="PTHR22760">
    <property type="entry name" value="GLYCOSYLTRANSFERASE"/>
    <property type="match status" value="1"/>
</dbReference>
<comment type="function">
    <text evidence="10">Mannosyltransferase that operates in the biosynthetic pathway of dolichol-linked oligosaccharides, the glycan precursors employed in protein asparagine (N)-glycosylation. The assembly of dolichol-linked oligosaccharides begins on the cytosolic side of the endoplasmic reticulum membrane and finishes in its lumen. The sequential addition of sugars to dolichol pyrophosphate produces dolichol-linked oligosaccharides containing fourteen sugars, including two GlcNAcs, nine mannoses and three glucoses. Once assembled, the oligosaccharide is transferred from the lipid to nascent proteins by oligosaccharyltransferases. In the lumen of the endoplasmic reticulum, adds the eighth mannose residue in an alpha-1,6 linkage onto Man(7)GlcNAc(2)-PP-dolichol to produce Man(8)GlcNAc(2)-PP-dolichol.</text>
</comment>
<comment type="caution">
    <text evidence="14">The sequence shown here is derived from an EMBL/GenBank/DDBJ whole genome shotgun (WGS) entry which is preliminary data.</text>
</comment>
<feature type="transmembrane region" description="Helical" evidence="12">
    <location>
        <begin position="258"/>
        <end position="282"/>
    </location>
</feature>
<dbReference type="EC" id="2.4.1.-" evidence="12"/>
<keyword evidence="7 12" id="KW-0256">Endoplasmic reticulum</keyword>
<evidence type="ECO:0000256" key="7">
    <source>
        <dbReference type="ARBA" id="ARBA00022824"/>
    </source>
</evidence>
<keyword evidence="13" id="KW-0732">Signal</keyword>
<keyword evidence="8 12" id="KW-1133">Transmembrane helix</keyword>
<dbReference type="EMBL" id="CAUJNA010003431">
    <property type="protein sequence ID" value="CAJ1401809.1"/>
    <property type="molecule type" value="Genomic_DNA"/>
</dbReference>
<feature type="transmembrane region" description="Helical" evidence="12">
    <location>
        <begin position="310"/>
        <end position="330"/>
    </location>
</feature>
<evidence type="ECO:0000256" key="2">
    <source>
        <dbReference type="ARBA" id="ARBA00004922"/>
    </source>
</evidence>
<evidence type="ECO:0000256" key="5">
    <source>
        <dbReference type="ARBA" id="ARBA00022679"/>
    </source>
</evidence>
<keyword evidence="6 12" id="KW-0812">Transmembrane</keyword>
<dbReference type="Pfam" id="PF03901">
    <property type="entry name" value="Glyco_transf_22"/>
    <property type="match status" value="1"/>
</dbReference>
<keyword evidence="5" id="KW-0808">Transferase</keyword>
<dbReference type="GO" id="GO:0052917">
    <property type="term" value="F:dol-P-Man:Man(7)GlcNAc(2)-PP-Dol alpha-1,6-mannosyltransferase activity"/>
    <property type="evidence" value="ECO:0007669"/>
    <property type="project" value="UniProtKB-EC"/>
</dbReference>
<evidence type="ECO:0000256" key="13">
    <source>
        <dbReference type="SAM" id="SignalP"/>
    </source>
</evidence>
<dbReference type="PANTHER" id="PTHR22760:SF1">
    <property type="entry name" value="DOL-P-MAN:MAN(7)GLCNAC(2)-PP-DOL ALPHA-1,6-MANNOSYLTRANSFERASE"/>
    <property type="match status" value="1"/>
</dbReference>
<evidence type="ECO:0000256" key="1">
    <source>
        <dbReference type="ARBA" id="ARBA00004477"/>
    </source>
</evidence>
<feature type="signal peptide" evidence="13">
    <location>
        <begin position="1"/>
        <end position="19"/>
    </location>
</feature>
<keyword evidence="4 12" id="KW-0328">Glycosyltransferase</keyword>
<dbReference type="GO" id="GO:0005789">
    <property type="term" value="C:endoplasmic reticulum membrane"/>
    <property type="evidence" value="ECO:0007669"/>
    <property type="project" value="UniProtKB-SubCell"/>
</dbReference>
<keyword evidence="15" id="KW-1185">Reference proteome</keyword>
<keyword evidence="9 12" id="KW-0472">Membrane</keyword>
<dbReference type="AlphaFoldDB" id="A0AA36ND81"/>
<evidence type="ECO:0000313" key="14">
    <source>
        <dbReference type="EMBL" id="CAJ1401809.1"/>
    </source>
</evidence>
<gene>
    <name evidence="14" type="ORF">EVOR1521_LOCUS24880</name>
</gene>
<evidence type="ECO:0000256" key="9">
    <source>
        <dbReference type="ARBA" id="ARBA00023136"/>
    </source>
</evidence>
<comment type="catalytic activity">
    <reaction evidence="11">
        <text>an alpha-D-Man-(1-&gt;2)-alpha-D-Man-(1-&gt;2)-alpha-D-Man-(1-&gt;3)-[alpha-D-Man-(1-&gt;2)-alpha-D-Man-(1-&gt;3)-alpha-D-Man-(1-&gt;6)]-beta-D-Man-(1-&gt;4)-beta-D-GlcNAc-(1-&gt;4)-alpha-D-GlcNAc-diphospho-di-trans,poly-cis-dolichol + a di-trans,poly-cis-dolichyl beta-D-mannosyl phosphate = an alpha-D-Man-(1-&gt;2)-alpha-D-Man-(1-&gt;2)-alpha-D-Man-(1-&gt;3)-[alpha-D-Man-(1-&gt;2)-alpha-D-Man-(1-&gt;3)-[alpha-D-Man-(1-&gt;6)]-alpha-D-Man-(1-&gt;6)]-beta-D-Man-(1-&gt;4)-beta-D-GlcNAc-(1-&gt;4)-alpha-D-GlcNAc-diphospho-di-trans,poly-cis-dolichol + a di-trans,poly-cis-dolichyl phosphate + H(+)</text>
        <dbReference type="Rhea" id="RHEA:29535"/>
        <dbReference type="Rhea" id="RHEA-COMP:19498"/>
        <dbReference type="Rhea" id="RHEA-COMP:19501"/>
        <dbReference type="Rhea" id="RHEA-COMP:19518"/>
        <dbReference type="Rhea" id="RHEA-COMP:19519"/>
        <dbReference type="ChEBI" id="CHEBI:15378"/>
        <dbReference type="ChEBI" id="CHEBI:57683"/>
        <dbReference type="ChEBI" id="CHEBI:58211"/>
        <dbReference type="ChEBI" id="CHEBI:132517"/>
        <dbReference type="ChEBI" id="CHEBI:132519"/>
        <dbReference type="EC" id="2.4.1.260"/>
    </reaction>
    <physiologicalReaction direction="left-to-right" evidence="11">
        <dbReference type="Rhea" id="RHEA:29536"/>
    </physiologicalReaction>
</comment>
<name>A0AA36ND81_9DINO</name>
<proteinExistence type="inferred from homology"/>
<evidence type="ECO:0000256" key="11">
    <source>
        <dbReference type="ARBA" id="ARBA00048899"/>
    </source>
</evidence>
<evidence type="ECO:0000256" key="10">
    <source>
        <dbReference type="ARBA" id="ARBA00044721"/>
    </source>
</evidence>
<evidence type="ECO:0000313" key="15">
    <source>
        <dbReference type="Proteomes" id="UP001178507"/>
    </source>
</evidence>
<feature type="chain" id="PRO_5041320699" description="Mannosyltransferase" evidence="13">
    <location>
        <begin position="20"/>
        <end position="493"/>
    </location>
</feature>
<dbReference type="GO" id="GO:0006487">
    <property type="term" value="P:protein N-linked glycosylation"/>
    <property type="evidence" value="ECO:0007669"/>
    <property type="project" value="TreeGrafter"/>
</dbReference>
<accession>A0AA36ND81</accession>
<evidence type="ECO:0000256" key="12">
    <source>
        <dbReference type="RuleBase" id="RU363075"/>
    </source>
</evidence>
<dbReference type="Proteomes" id="UP001178507">
    <property type="component" value="Unassembled WGS sequence"/>
</dbReference>
<feature type="transmembrane region" description="Helical" evidence="12">
    <location>
        <begin position="165"/>
        <end position="196"/>
    </location>
</feature>
<protein>
    <recommendedName>
        <fullName evidence="12">Mannosyltransferase</fullName>
        <ecNumber evidence="12">2.4.1.-</ecNumber>
    </recommendedName>
</protein>
<evidence type="ECO:0000256" key="4">
    <source>
        <dbReference type="ARBA" id="ARBA00022676"/>
    </source>
</evidence>
<evidence type="ECO:0000256" key="8">
    <source>
        <dbReference type="ARBA" id="ARBA00022989"/>
    </source>
</evidence>
<reference evidence="14" key="1">
    <citation type="submission" date="2023-08" db="EMBL/GenBank/DDBJ databases">
        <authorList>
            <person name="Chen Y."/>
            <person name="Shah S."/>
            <person name="Dougan E. K."/>
            <person name="Thang M."/>
            <person name="Chan C."/>
        </authorList>
    </citation>
    <scope>NUCLEOTIDE SEQUENCE</scope>
</reference>
<feature type="transmembrane region" description="Helical" evidence="12">
    <location>
        <begin position="208"/>
        <end position="229"/>
    </location>
</feature>
<sequence>MASIWKELVWDGLLWLVMCLHVFLSPFTKVEESFNLQACHDALIHGPQLHLWDHLQFPGAVPRSFLGALATSVAAYPFLGLGAVSKPALLRLVRLVVASTSALCFARFRFLVAKEWGIAAGRLLALLTVTQFHLPFYLSRTLPNVFATQLALLAHAEMLSKSPRAAYRCLALLGITAAVFRCDLLIMIAPVGLLLLWHCRVNFFKAAAVTAAAALLGACLSICVDSILWRRWLWPEFEVLWFNTAENKSSEWGTQPPLWYFFSALPRALLGSLPLALLALLIEPRARQLVAVALTFIGLYSFLPHKELRFIFPALPLLNAAAAAAGARVLRWKRCGVLLWGGFALALAAHVLVTTVMTLASFCNYPGGVAMTGLHATDAATNRSVHIGNMAAISGVSRFLERPDWQYSKEEGLDADALAAKGFDWLLSEFSEVPGYHCVAATEGFQGLSRSWPLVRLAPQIYLHSKSAASETRCDATWNAMSHAEFQVAPFLT</sequence>
<evidence type="ECO:0000256" key="3">
    <source>
        <dbReference type="ARBA" id="ARBA00007063"/>
    </source>
</evidence>
<organism evidence="14 15">
    <name type="scientific">Effrenium voratum</name>
    <dbReference type="NCBI Taxonomy" id="2562239"/>
    <lineage>
        <taxon>Eukaryota</taxon>
        <taxon>Sar</taxon>
        <taxon>Alveolata</taxon>
        <taxon>Dinophyceae</taxon>
        <taxon>Suessiales</taxon>
        <taxon>Symbiodiniaceae</taxon>
        <taxon>Effrenium</taxon>
    </lineage>
</organism>
<feature type="transmembrane region" description="Helical" evidence="12">
    <location>
        <begin position="289"/>
        <end position="304"/>
    </location>
</feature>
<comment type="subcellular location">
    <subcellularLocation>
        <location evidence="1 12">Endoplasmic reticulum membrane</location>
        <topology evidence="1 12">Multi-pass membrane protein</topology>
    </subcellularLocation>
</comment>
<evidence type="ECO:0000256" key="6">
    <source>
        <dbReference type="ARBA" id="ARBA00022692"/>
    </source>
</evidence>
<comment type="pathway">
    <text evidence="2">Protein modification; protein glycosylation.</text>
</comment>
<comment type="similarity">
    <text evidence="3 12">Belongs to the glycosyltransferase 22 family.</text>
</comment>
<feature type="transmembrane region" description="Helical" evidence="12">
    <location>
        <begin position="337"/>
        <end position="362"/>
    </location>
</feature>
<dbReference type="InterPro" id="IPR005599">
    <property type="entry name" value="GPI_mannosylTrfase"/>
</dbReference>